<evidence type="ECO:0000313" key="1">
    <source>
        <dbReference type="EMBL" id="KAF9601319.1"/>
    </source>
</evidence>
<name>A0A835HKT0_9MAGN</name>
<sequence length="201" mass="22708">MIDLAMHALVTLLEKYHKSQKNRVLVFVLYKKEANSLKICSKRGVGRSFYVHGDKAQRGSYQCTLTIQGWDLPFNGLLLDVAAFGIGYSPMWKWLSTTFPSYGREDYAAGIGRTGRAGKERCCTHLLHARKQRAFFGSRVNVSREAGRLVPTDLMKFGTHVKKKESKLYGAHFKEISADAPKSKKITFNDSMVKIRCPQSL</sequence>
<proteinExistence type="predicted"/>
<dbReference type="Gene3D" id="3.40.50.300">
    <property type="entry name" value="P-loop containing nucleotide triphosphate hydrolases"/>
    <property type="match status" value="1"/>
</dbReference>
<dbReference type="OrthoDB" id="196131at2759"/>
<accession>A0A835HKT0</accession>
<gene>
    <name evidence="1" type="ORF">IFM89_018747</name>
</gene>
<evidence type="ECO:0000313" key="2">
    <source>
        <dbReference type="Proteomes" id="UP000631114"/>
    </source>
</evidence>
<dbReference type="Proteomes" id="UP000631114">
    <property type="component" value="Unassembled WGS sequence"/>
</dbReference>
<dbReference type="AlphaFoldDB" id="A0A835HKT0"/>
<protein>
    <submittedName>
        <fullName evidence="1">Uncharacterized protein</fullName>
    </submittedName>
</protein>
<reference evidence="1 2" key="1">
    <citation type="submission" date="2020-10" db="EMBL/GenBank/DDBJ databases">
        <title>The Coptis chinensis genome and diversification of protoberbering-type alkaloids.</title>
        <authorList>
            <person name="Wang B."/>
            <person name="Shu S."/>
            <person name="Song C."/>
            <person name="Liu Y."/>
        </authorList>
    </citation>
    <scope>NUCLEOTIDE SEQUENCE [LARGE SCALE GENOMIC DNA]</scope>
    <source>
        <strain evidence="1">HL-2020</strain>
        <tissue evidence="1">Leaf</tissue>
    </source>
</reference>
<organism evidence="1 2">
    <name type="scientific">Coptis chinensis</name>
    <dbReference type="NCBI Taxonomy" id="261450"/>
    <lineage>
        <taxon>Eukaryota</taxon>
        <taxon>Viridiplantae</taxon>
        <taxon>Streptophyta</taxon>
        <taxon>Embryophyta</taxon>
        <taxon>Tracheophyta</taxon>
        <taxon>Spermatophyta</taxon>
        <taxon>Magnoliopsida</taxon>
        <taxon>Ranunculales</taxon>
        <taxon>Ranunculaceae</taxon>
        <taxon>Coptidoideae</taxon>
        <taxon>Coptis</taxon>
    </lineage>
</organism>
<dbReference type="EMBL" id="JADFTS010000006">
    <property type="protein sequence ID" value="KAF9601319.1"/>
    <property type="molecule type" value="Genomic_DNA"/>
</dbReference>
<keyword evidence="2" id="KW-1185">Reference proteome</keyword>
<comment type="caution">
    <text evidence="1">The sequence shown here is derived from an EMBL/GenBank/DDBJ whole genome shotgun (WGS) entry which is preliminary data.</text>
</comment>
<dbReference type="InterPro" id="IPR027417">
    <property type="entry name" value="P-loop_NTPase"/>
</dbReference>